<dbReference type="InterPro" id="IPR011050">
    <property type="entry name" value="Pectin_lyase_fold/virulence"/>
</dbReference>
<evidence type="ECO:0000256" key="1">
    <source>
        <dbReference type="ARBA" id="ARBA00008834"/>
    </source>
</evidence>
<proteinExistence type="inferred from homology"/>
<feature type="domain" description="Rhamnogalacturonase A/B/Epimerase-like pectate lyase" evidence="6">
    <location>
        <begin position="22"/>
        <end position="65"/>
    </location>
</feature>
<evidence type="ECO:0000256" key="4">
    <source>
        <dbReference type="RuleBase" id="RU361169"/>
    </source>
</evidence>
<organism evidence="7 8">
    <name type="scientific">Catalinimonas alkaloidigena</name>
    <dbReference type="NCBI Taxonomy" id="1075417"/>
    <lineage>
        <taxon>Bacteria</taxon>
        <taxon>Pseudomonadati</taxon>
        <taxon>Bacteroidota</taxon>
        <taxon>Cytophagia</taxon>
        <taxon>Cytophagales</taxon>
        <taxon>Catalimonadaceae</taxon>
        <taxon>Catalinimonas</taxon>
    </lineage>
</organism>
<keyword evidence="8" id="KW-1185">Reference proteome</keyword>
<dbReference type="GO" id="GO:0004650">
    <property type="term" value="F:polygalacturonase activity"/>
    <property type="evidence" value="ECO:0007669"/>
    <property type="project" value="InterPro"/>
</dbReference>
<dbReference type="PANTHER" id="PTHR31339">
    <property type="entry name" value="PECTIN LYASE-RELATED"/>
    <property type="match status" value="1"/>
</dbReference>
<reference evidence="7 8" key="1">
    <citation type="submission" date="2016-10" db="EMBL/GenBank/DDBJ databases">
        <authorList>
            <person name="de Groot N.N."/>
        </authorList>
    </citation>
    <scope>NUCLEOTIDE SEQUENCE [LARGE SCALE GENOMIC DNA]</scope>
    <source>
        <strain evidence="7 8">DSM 25186</strain>
    </source>
</reference>
<feature type="signal peptide" evidence="5">
    <location>
        <begin position="1"/>
        <end position="19"/>
    </location>
</feature>
<sequence>MHHLLACLFLLLFGCPAVAQTFDVRKYGAKGDGTTNDRQAIQRAIDACQGTGGTVLLKNGTFLTGQLVLGSRMTLHIDTTATLLGIQSDREEEYPHHLIETQFPNRMEQDCQRRLIYGNHVRDVTITGGGTIDGQGDFEPWMHVKELGTEKDRPSLFAFVGARNITVSDLTLLDPACWTQVYIESDSITLQRLTINSHKLTPNRDGIDIVDCHGVLIEDCDIRSEDDGICFKSGSEYGVRDVVVRRCVIDKLNVNAGNCFKLGTDGLGSFMNFEVSDLTLKNAFQNSALVVESMDGAVIDNLRFSDCTIDNCGQAFFVLLANRNRTVPGRPPRMGTISNVHFRNIEGKNFTQTYPSIVMGMPGHRIQNVTFENVQLQHKGGVNTNQQSVMEYDGTYPEGSKFGDTPASGFFVRHVDTVSFQNCDITTAQPDARPWLVTEDVGEVLPR</sequence>
<dbReference type="SUPFAM" id="SSF51126">
    <property type="entry name" value="Pectin lyase-like"/>
    <property type="match status" value="1"/>
</dbReference>
<name>A0A1G9IVV5_9BACT</name>
<accession>A0A1G9IVV5</accession>
<dbReference type="Pfam" id="PF12708">
    <property type="entry name" value="Pect-lyase_RHGA_epim"/>
    <property type="match status" value="1"/>
</dbReference>
<evidence type="ECO:0000256" key="3">
    <source>
        <dbReference type="ARBA" id="ARBA00023295"/>
    </source>
</evidence>
<dbReference type="InterPro" id="IPR051801">
    <property type="entry name" value="GH28_Enzymes"/>
</dbReference>
<dbReference type="RefSeq" id="WP_089683108.1">
    <property type="nucleotide sequence ID" value="NZ_FNFO01000005.1"/>
</dbReference>
<dbReference type="Pfam" id="PF00295">
    <property type="entry name" value="Glyco_hydro_28"/>
    <property type="match status" value="1"/>
</dbReference>
<dbReference type="EMBL" id="FNFO01000005">
    <property type="protein sequence ID" value="SDL29242.1"/>
    <property type="molecule type" value="Genomic_DNA"/>
</dbReference>
<dbReference type="InterPro" id="IPR024535">
    <property type="entry name" value="RHGA/B-epi-like_pectate_lyase"/>
</dbReference>
<keyword evidence="2 4" id="KW-0378">Hydrolase</keyword>
<dbReference type="InterPro" id="IPR006626">
    <property type="entry name" value="PbH1"/>
</dbReference>
<evidence type="ECO:0000313" key="7">
    <source>
        <dbReference type="EMBL" id="SDL29242.1"/>
    </source>
</evidence>
<evidence type="ECO:0000313" key="8">
    <source>
        <dbReference type="Proteomes" id="UP000198510"/>
    </source>
</evidence>
<dbReference type="AlphaFoldDB" id="A0A1G9IVV5"/>
<keyword evidence="3 4" id="KW-0326">Glycosidase</keyword>
<dbReference type="OrthoDB" id="9795222at2"/>
<dbReference type="Proteomes" id="UP000198510">
    <property type="component" value="Unassembled WGS sequence"/>
</dbReference>
<keyword evidence="5" id="KW-0732">Signal</keyword>
<evidence type="ECO:0000256" key="2">
    <source>
        <dbReference type="ARBA" id="ARBA00022801"/>
    </source>
</evidence>
<evidence type="ECO:0000256" key="5">
    <source>
        <dbReference type="SAM" id="SignalP"/>
    </source>
</evidence>
<evidence type="ECO:0000259" key="6">
    <source>
        <dbReference type="Pfam" id="PF12708"/>
    </source>
</evidence>
<dbReference type="Gene3D" id="2.160.20.10">
    <property type="entry name" value="Single-stranded right-handed beta-helix, Pectin lyase-like"/>
    <property type="match status" value="1"/>
</dbReference>
<dbReference type="InterPro" id="IPR012334">
    <property type="entry name" value="Pectin_lyas_fold"/>
</dbReference>
<feature type="chain" id="PRO_5011461354" evidence="5">
    <location>
        <begin position="20"/>
        <end position="447"/>
    </location>
</feature>
<protein>
    <submittedName>
        <fullName evidence="7">Polygalacturonase</fullName>
    </submittedName>
</protein>
<gene>
    <name evidence="7" type="ORF">SAMN05421823_105124</name>
</gene>
<dbReference type="InterPro" id="IPR000743">
    <property type="entry name" value="Glyco_hydro_28"/>
</dbReference>
<dbReference type="STRING" id="1075417.SAMN05421823_105124"/>
<comment type="similarity">
    <text evidence="1 4">Belongs to the glycosyl hydrolase 28 family.</text>
</comment>
<dbReference type="GO" id="GO:0005975">
    <property type="term" value="P:carbohydrate metabolic process"/>
    <property type="evidence" value="ECO:0007669"/>
    <property type="project" value="InterPro"/>
</dbReference>
<dbReference type="PANTHER" id="PTHR31339:SF9">
    <property type="entry name" value="PLASMIN AND FIBRONECTIN-BINDING PROTEIN A"/>
    <property type="match status" value="1"/>
</dbReference>
<dbReference type="SMART" id="SM00710">
    <property type="entry name" value="PbH1"/>
    <property type="match status" value="5"/>
</dbReference>